<dbReference type="PANTHER" id="PTHR23001">
    <property type="entry name" value="EUKARYOTIC TRANSLATION INITIATION FACTOR"/>
    <property type="match status" value="1"/>
</dbReference>
<dbReference type="InterPro" id="IPR016189">
    <property type="entry name" value="Transl_init_fac_IF2/IF5_N"/>
</dbReference>
<evidence type="ECO:0000313" key="11">
    <source>
        <dbReference type="EMBL" id="QGR20335.1"/>
    </source>
</evidence>
<name>A0A650CRG5_9CREN</name>
<evidence type="ECO:0000256" key="8">
    <source>
        <dbReference type="ARBA" id="ARBA00032408"/>
    </source>
</evidence>
<evidence type="ECO:0000256" key="3">
    <source>
        <dbReference type="ARBA" id="ARBA00011243"/>
    </source>
</evidence>
<protein>
    <recommendedName>
        <fullName evidence="4 9">Translation initiation factor 2 subunit beta</fullName>
    </recommendedName>
    <alternativeName>
        <fullName evidence="7 9">aIF2-beta</fullName>
    </alternativeName>
    <alternativeName>
        <fullName evidence="8 9">eIF-2-beta</fullName>
    </alternativeName>
</protein>
<evidence type="ECO:0000256" key="9">
    <source>
        <dbReference type="HAMAP-Rule" id="MF_00232"/>
    </source>
</evidence>
<dbReference type="FunFam" id="3.30.30.170:FF:000001">
    <property type="entry name" value="Eukaryotic translation initiation factor 2 subunit"/>
    <property type="match status" value="1"/>
</dbReference>
<dbReference type="OrthoDB" id="38099at2157"/>
<dbReference type="InterPro" id="IPR004458">
    <property type="entry name" value="TIF2_bsu_arc"/>
</dbReference>
<dbReference type="SUPFAM" id="SSF100966">
    <property type="entry name" value="Translation initiation factor 2 beta, aIF2beta, N-terminal domain"/>
    <property type="match status" value="1"/>
</dbReference>
<sequence>MDSQQTDKQYEALLDRLYKKLPEKDMKVGGQALPSLMILQIGATTIIKNFAEYCDRIRRDNKICMRYLLKELGAPGSVNENGQLVIQGKFTSSVINALMDRFLRSYVQCSTCKSLDTVLKMDKKIWYISCLACGAQTPVKPI</sequence>
<dbReference type="SUPFAM" id="SSF75689">
    <property type="entry name" value="Zinc-binding domain of translation initiation factor 2 beta"/>
    <property type="match status" value="1"/>
</dbReference>
<keyword evidence="12" id="KW-1185">Reference proteome</keyword>
<evidence type="ECO:0000313" key="12">
    <source>
        <dbReference type="Proteomes" id="UP000423396"/>
    </source>
</evidence>
<dbReference type="InterPro" id="IPR002735">
    <property type="entry name" value="Transl_init_fac_IF2/IF5_dom"/>
</dbReference>
<dbReference type="Pfam" id="PF01873">
    <property type="entry name" value="eIF-5_eIF-2B"/>
    <property type="match status" value="1"/>
</dbReference>
<evidence type="ECO:0000256" key="2">
    <source>
        <dbReference type="ARBA" id="ARBA00010397"/>
    </source>
</evidence>
<dbReference type="HAMAP" id="MF_00232">
    <property type="entry name" value="eIF_2_beta"/>
    <property type="match status" value="1"/>
</dbReference>
<dbReference type="Proteomes" id="UP000423396">
    <property type="component" value="Chromosome"/>
</dbReference>
<dbReference type="SMART" id="SM00653">
    <property type="entry name" value="eIF2B_5"/>
    <property type="match status" value="1"/>
</dbReference>
<dbReference type="Gene3D" id="3.30.30.170">
    <property type="match status" value="1"/>
</dbReference>
<reference evidence="11 12" key="1">
    <citation type="submission" date="2019-10" db="EMBL/GenBank/DDBJ databases">
        <title>Genome Sequences from Six Type Strain Members of the Archaeal Family Sulfolobaceae: Acidianus ambivalens, Acidianus infernus, Metallosphaera prunae, Stygiolobus azoricus, Sulfolobus metallicus, and Sulfurisphaera ohwakuensis.</title>
        <authorList>
            <person name="Counts J.A."/>
            <person name="Kelly R.M."/>
        </authorList>
    </citation>
    <scope>NUCLEOTIDE SEQUENCE [LARGE SCALE GENOMIC DNA]</scope>
    <source>
        <strain evidence="11 12">FC6</strain>
    </source>
</reference>
<proteinExistence type="inferred from homology"/>
<dbReference type="PANTHER" id="PTHR23001:SF3">
    <property type="entry name" value="EUKARYOTIC TRANSLATION INITIATION FACTOR 2 SUBUNIT 2"/>
    <property type="match status" value="1"/>
</dbReference>
<keyword evidence="6 9" id="KW-0648">Protein biosynthesis</keyword>
<organism evidence="11 12">
    <name type="scientific">Stygiolobus azoricus</name>
    <dbReference type="NCBI Taxonomy" id="41675"/>
    <lineage>
        <taxon>Archaea</taxon>
        <taxon>Thermoproteota</taxon>
        <taxon>Thermoprotei</taxon>
        <taxon>Sulfolobales</taxon>
        <taxon>Sulfolobaceae</taxon>
        <taxon>Stygiolobus</taxon>
    </lineage>
</organism>
<comment type="similarity">
    <text evidence="2 9">Belongs to the eIF-2-beta/eIF-5 family.</text>
</comment>
<evidence type="ECO:0000256" key="7">
    <source>
        <dbReference type="ARBA" id="ARBA00031466"/>
    </source>
</evidence>
<evidence type="ECO:0000256" key="6">
    <source>
        <dbReference type="ARBA" id="ARBA00022917"/>
    </source>
</evidence>
<comment type="subunit">
    <text evidence="3 9">Heterotrimer composed of an alpha, a beta and a gamma chain.</text>
</comment>
<gene>
    <name evidence="9" type="primary">eif2b</name>
    <name evidence="11" type="ORF">D1868_10280</name>
</gene>
<dbReference type="AlphaFoldDB" id="A0A650CRG5"/>
<evidence type="ECO:0000256" key="1">
    <source>
        <dbReference type="ARBA" id="ARBA00003323"/>
    </source>
</evidence>
<keyword evidence="5 9" id="KW-0396">Initiation factor</keyword>
<feature type="domain" description="Translation initiation factor IF2/IF5" evidence="10">
    <location>
        <begin position="28"/>
        <end position="136"/>
    </location>
</feature>
<dbReference type="KEGG" id="sazo:D1868_10280"/>
<comment type="function">
    <text evidence="1 9">eIF-2 functions in the early steps of protein synthesis by forming a ternary complex with GTP and initiator tRNA.</text>
</comment>
<evidence type="ECO:0000256" key="5">
    <source>
        <dbReference type="ARBA" id="ARBA00022540"/>
    </source>
</evidence>
<evidence type="ECO:0000259" key="10">
    <source>
        <dbReference type="SMART" id="SM00653"/>
    </source>
</evidence>
<dbReference type="InterPro" id="IPR016190">
    <property type="entry name" value="Transl_init_fac_IF2/IF5_Zn-bd"/>
</dbReference>
<dbReference type="EMBL" id="CP045483">
    <property type="protein sequence ID" value="QGR20335.1"/>
    <property type="molecule type" value="Genomic_DNA"/>
</dbReference>
<accession>A0A650CRG5</accession>
<dbReference type="NCBIfam" id="NF003067">
    <property type="entry name" value="PRK03988.1"/>
    <property type="match status" value="1"/>
</dbReference>
<dbReference type="GO" id="GO:0003743">
    <property type="term" value="F:translation initiation factor activity"/>
    <property type="evidence" value="ECO:0007669"/>
    <property type="project" value="UniProtKB-UniRule"/>
</dbReference>
<evidence type="ECO:0000256" key="4">
    <source>
        <dbReference type="ARBA" id="ARBA00022314"/>
    </source>
</evidence>
<dbReference type="InterPro" id="IPR045196">
    <property type="entry name" value="IF2/IF5"/>
</dbReference>